<dbReference type="EMBL" id="QSQQ01000032">
    <property type="protein sequence ID" value="RGK43416.1"/>
    <property type="molecule type" value="Genomic_DNA"/>
</dbReference>
<name>A0A3E4M199_9FIRM</name>
<evidence type="ECO:0000313" key="1">
    <source>
        <dbReference type="EMBL" id="RGK43416.1"/>
    </source>
</evidence>
<dbReference type="AlphaFoldDB" id="A0A3E4M199"/>
<dbReference type="RefSeq" id="WP_117650624.1">
    <property type="nucleotide sequence ID" value="NZ_QSQQ01000032.1"/>
</dbReference>
<comment type="caution">
    <text evidence="1">The sequence shown here is derived from an EMBL/GenBank/DDBJ whole genome shotgun (WGS) entry which is preliminary data.</text>
</comment>
<evidence type="ECO:0000313" key="2">
    <source>
        <dbReference type="Proteomes" id="UP000261208"/>
    </source>
</evidence>
<sequence length="81" mass="9766">MKNVQVPQQLFMKLLRYHLLDDDSCADDVKKGLEQKMNTMVERELYTKSKTAPTEEEREKARQEYLDRRGIQKMLIRTEYI</sequence>
<dbReference type="Proteomes" id="UP000261208">
    <property type="component" value="Unassembled WGS sequence"/>
</dbReference>
<gene>
    <name evidence="1" type="ORF">DXD10_16035</name>
</gene>
<protein>
    <submittedName>
        <fullName evidence="1">Complexin-2</fullName>
    </submittedName>
</protein>
<organism evidence="1 2">
    <name type="scientific">Dorea formicigenerans</name>
    <dbReference type="NCBI Taxonomy" id="39486"/>
    <lineage>
        <taxon>Bacteria</taxon>
        <taxon>Bacillati</taxon>
        <taxon>Bacillota</taxon>
        <taxon>Clostridia</taxon>
        <taxon>Lachnospirales</taxon>
        <taxon>Lachnospiraceae</taxon>
        <taxon>Dorea</taxon>
    </lineage>
</organism>
<accession>A0A3E4M199</accession>
<proteinExistence type="predicted"/>
<reference evidence="1 2" key="1">
    <citation type="submission" date="2018-08" db="EMBL/GenBank/DDBJ databases">
        <title>A genome reference for cultivated species of the human gut microbiota.</title>
        <authorList>
            <person name="Zou Y."/>
            <person name="Xue W."/>
            <person name="Luo G."/>
        </authorList>
    </citation>
    <scope>NUCLEOTIDE SEQUENCE [LARGE SCALE GENOMIC DNA]</scope>
    <source>
        <strain evidence="1 2">TF11-11</strain>
    </source>
</reference>